<feature type="domain" description="PglD N-terminal" evidence="7">
    <location>
        <begin position="9"/>
        <end position="81"/>
    </location>
</feature>
<dbReference type="InterPro" id="IPR011004">
    <property type="entry name" value="Trimer_LpxA-like_sf"/>
</dbReference>
<dbReference type="PANTHER" id="PTHR43300">
    <property type="entry name" value="ACETYLTRANSFERASE"/>
    <property type="match status" value="1"/>
</dbReference>
<dbReference type="SUPFAM" id="SSF51161">
    <property type="entry name" value="Trimeric LpxA-like enzymes"/>
    <property type="match status" value="1"/>
</dbReference>
<dbReference type="Gene3D" id="2.160.10.10">
    <property type="entry name" value="Hexapeptide repeat proteins"/>
    <property type="match status" value="1"/>
</dbReference>
<feature type="binding site" evidence="6">
    <location>
        <position position="145"/>
    </location>
    <ligand>
        <name>acetyl-CoA</name>
        <dbReference type="ChEBI" id="CHEBI:57288"/>
    </ligand>
</feature>
<dbReference type="AlphaFoldDB" id="A0A971M592"/>
<gene>
    <name evidence="8" type="ORF">GXY80_12540</name>
</gene>
<dbReference type="InterPro" id="IPR020019">
    <property type="entry name" value="AcTrfase_PglD-like"/>
</dbReference>
<dbReference type="Gene3D" id="3.40.50.20">
    <property type="match status" value="1"/>
</dbReference>
<feature type="site" description="Increases basicity of active site His" evidence="5">
    <location>
        <position position="137"/>
    </location>
</feature>
<dbReference type="InterPro" id="IPR018357">
    <property type="entry name" value="Hexapep_transf_CS"/>
</dbReference>
<evidence type="ECO:0000256" key="4">
    <source>
        <dbReference type="ARBA" id="ARBA00023315"/>
    </source>
</evidence>
<evidence type="ECO:0000256" key="2">
    <source>
        <dbReference type="ARBA" id="ARBA00022679"/>
    </source>
</evidence>
<evidence type="ECO:0000259" key="7">
    <source>
        <dbReference type="Pfam" id="PF17836"/>
    </source>
</evidence>
<keyword evidence="4" id="KW-0012">Acyltransferase</keyword>
<organism evidence="8 9">
    <name type="scientific">Syntrophorhabdus aromaticivorans</name>
    <dbReference type="NCBI Taxonomy" id="328301"/>
    <lineage>
        <taxon>Bacteria</taxon>
        <taxon>Pseudomonadati</taxon>
        <taxon>Thermodesulfobacteriota</taxon>
        <taxon>Syntrophorhabdia</taxon>
        <taxon>Syntrophorhabdales</taxon>
        <taxon>Syntrophorhabdaceae</taxon>
        <taxon>Syntrophorhabdus</taxon>
    </lineage>
</organism>
<dbReference type="EMBL" id="JAAYEE010000231">
    <property type="protein sequence ID" value="NLW36283.1"/>
    <property type="molecule type" value="Genomic_DNA"/>
</dbReference>
<protein>
    <submittedName>
        <fullName evidence="8">Acetyltransferase</fullName>
    </submittedName>
</protein>
<reference evidence="8" key="1">
    <citation type="journal article" date="2020" name="Biotechnol. Biofuels">
        <title>New insights from the biogas microbiome by comprehensive genome-resolved metagenomics of nearly 1600 species originating from multiple anaerobic digesters.</title>
        <authorList>
            <person name="Campanaro S."/>
            <person name="Treu L."/>
            <person name="Rodriguez-R L.M."/>
            <person name="Kovalovszki A."/>
            <person name="Ziels R.M."/>
            <person name="Maus I."/>
            <person name="Zhu X."/>
            <person name="Kougias P.G."/>
            <person name="Basile A."/>
            <person name="Luo G."/>
            <person name="Schluter A."/>
            <person name="Konstantinidis K.T."/>
            <person name="Angelidaki I."/>
        </authorList>
    </citation>
    <scope>NUCLEOTIDE SEQUENCE</scope>
    <source>
        <strain evidence="8">AS06rmzACSIP_7</strain>
    </source>
</reference>
<evidence type="ECO:0000256" key="6">
    <source>
        <dbReference type="PIRSR" id="PIRSR620019-2"/>
    </source>
</evidence>
<sequence>MRVEAREAIVIGAGGHGKVIVSLLQELGLRVTMVLDDDPAKWGGKILSIPVKGPVSEFIWKHDTVAIIGIGDNRTRVKVAEANRGTRWITAVHPFSWIHPSVIIGEGSVVFAGSVIQPDTIIGKHCIINTGVTIDHDCRIDDGAHIAPGCHLSGGVSVGPGSFLGVGVSVIPCCTIGRNAIVGAGACVIGDIPEGTTAVGIPAKAITKA</sequence>
<evidence type="ECO:0000256" key="1">
    <source>
        <dbReference type="ARBA" id="ARBA00007274"/>
    </source>
</evidence>
<evidence type="ECO:0000256" key="5">
    <source>
        <dbReference type="PIRSR" id="PIRSR620019-1"/>
    </source>
</evidence>
<reference evidence="8" key="2">
    <citation type="submission" date="2020-01" db="EMBL/GenBank/DDBJ databases">
        <authorList>
            <person name="Campanaro S."/>
        </authorList>
    </citation>
    <scope>NUCLEOTIDE SEQUENCE</scope>
    <source>
        <strain evidence="8">AS06rmzACSIP_7</strain>
    </source>
</reference>
<dbReference type="Proteomes" id="UP000777265">
    <property type="component" value="Unassembled WGS sequence"/>
</dbReference>
<proteinExistence type="inferred from homology"/>
<accession>A0A971M592</accession>
<evidence type="ECO:0000313" key="8">
    <source>
        <dbReference type="EMBL" id="NLW36283.1"/>
    </source>
</evidence>
<keyword evidence="3" id="KW-0677">Repeat</keyword>
<dbReference type="Pfam" id="PF00132">
    <property type="entry name" value="Hexapep"/>
    <property type="match status" value="1"/>
</dbReference>
<feature type="active site" description="Proton acceptor" evidence="5">
    <location>
        <position position="136"/>
    </location>
</feature>
<evidence type="ECO:0000313" key="9">
    <source>
        <dbReference type="Proteomes" id="UP000777265"/>
    </source>
</evidence>
<evidence type="ECO:0000256" key="3">
    <source>
        <dbReference type="ARBA" id="ARBA00022737"/>
    </source>
</evidence>
<comment type="caution">
    <text evidence="8">The sequence shown here is derived from an EMBL/GenBank/DDBJ whole genome shotgun (WGS) entry which is preliminary data.</text>
</comment>
<comment type="similarity">
    <text evidence="1">Belongs to the transferase hexapeptide repeat family.</text>
</comment>
<dbReference type="InterPro" id="IPR041561">
    <property type="entry name" value="PglD_N"/>
</dbReference>
<dbReference type="NCBIfam" id="TIGR03570">
    <property type="entry name" value="NeuD_NnaD"/>
    <property type="match status" value="1"/>
</dbReference>
<dbReference type="PANTHER" id="PTHR43300:SF7">
    <property type="entry name" value="UDP-N-ACETYLBACILLOSAMINE N-ACETYLTRANSFERASE"/>
    <property type="match status" value="1"/>
</dbReference>
<dbReference type="InterPro" id="IPR001451">
    <property type="entry name" value="Hexapep"/>
</dbReference>
<feature type="binding site" evidence="6">
    <location>
        <position position="71"/>
    </location>
    <ligand>
        <name>substrate</name>
    </ligand>
</feature>
<name>A0A971M592_9BACT</name>
<dbReference type="GO" id="GO:0016746">
    <property type="term" value="F:acyltransferase activity"/>
    <property type="evidence" value="ECO:0007669"/>
    <property type="project" value="UniProtKB-KW"/>
</dbReference>
<dbReference type="PROSITE" id="PS00101">
    <property type="entry name" value="HEXAPEP_TRANSFERASES"/>
    <property type="match status" value="1"/>
</dbReference>
<keyword evidence="2" id="KW-0808">Transferase</keyword>
<dbReference type="InterPro" id="IPR050179">
    <property type="entry name" value="Trans_hexapeptide_repeat"/>
</dbReference>
<dbReference type="Pfam" id="PF17836">
    <property type="entry name" value="PglD_N"/>
    <property type="match status" value="1"/>
</dbReference>
<dbReference type="CDD" id="cd03360">
    <property type="entry name" value="LbH_AT_putative"/>
    <property type="match status" value="1"/>
</dbReference>